<keyword evidence="2" id="KW-1185">Reference proteome</keyword>
<dbReference type="RefSeq" id="WP_219505659.1">
    <property type="nucleotide sequence ID" value="NZ_JAHXDN010000005.1"/>
</dbReference>
<dbReference type="Proteomes" id="UP001138661">
    <property type="component" value="Unassembled WGS sequence"/>
</dbReference>
<dbReference type="CDD" id="cd07040">
    <property type="entry name" value="HP"/>
    <property type="match status" value="1"/>
</dbReference>
<evidence type="ECO:0000313" key="2">
    <source>
        <dbReference type="Proteomes" id="UP001138661"/>
    </source>
</evidence>
<accession>A0A9X1FY37</accession>
<name>A0A9X1FY37_9RHOB</name>
<dbReference type="EMBL" id="JAHXDN010000005">
    <property type="protein sequence ID" value="MBW4709777.1"/>
    <property type="molecule type" value="Genomic_DNA"/>
</dbReference>
<evidence type="ECO:0000313" key="1">
    <source>
        <dbReference type="EMBL" id="MBW4709777.1"/>
    </source>
</evidence>
<organism evidence="1 2">
    <name type="scientific">Roseobacter insulae</name>
    <dbReference type="NCBI Taxonomy" id="2859783"/>
    <lineage>
        <taxon>Bacteria</taxon>
        <taxon>Pseudomonadati</taxon>
        <taxon>Pseudomonadota</taxon>
        <taxon>Alphaproteobacteria</taxon>
        <taxon>Rhodobacterales</taxon>
        <taxon>Roseobacteraceae</taxon>
        <taxon>Roseobacter</taxon>
    </lineage>
</organism>
<proteinExistence type="predicted"/>
<protein>
    <submittedName>
        <fullName evidence="1">Histidine phosphatase family protein</fullName>
    </submittedName>
</protein>
<dbReference type="Pfam" id="PF00300">
    <property type="entry name" value="His_Phos_1"/>
    <property type="match status" value="1"/>
</dbReference>
<dbReference type="InterPro" id="IPR013078">
    <property type="entry name" value="His_Pase_superF_clade-1"/>
</dbReference>
<sequence>MPRREAPIVLTLDYGAELFHCDDMLTRRVLLKCLVAVPLAACAVRGIPSSARTTVIMVRHADRAGDDLNSIGLARAANLPEALAPYQLDAIYSPDIARNLQTAAPLSQATGLPVTVIHKEYAGSTMTHAHPDGTVIWIGNKGNLRTIWSELSAPGEAPQEYGEIGIVELQNGGVRQVTRLTVSP</sequence>
<reference evidence="1" key="1">
    <citation type="submission" date="2021-07" db="EMBL/GenBank/DDBJ databases">
        <title>Roseobacter insulae sp. nov., isolated from a tidal flat.</title>
        <authorList>
            <person name="Park S."/>
            <person name="Yoon J.-H."/>
        </authorList>
    </citation>
    <scope>NUCLEOTIDE SEQUENCE</scope>
    <source>
        <strain evidence="1">YSTF-M11</strain>
    </source>
</reference>
<comment type="caution">
    <text evidence="1">The sequence shown here is derived from an EMBL/GenBank/DDBJ whole genome shotgun (WGS) entry which is preliminary data.</text>
</comment>
<gene>
    <name evidence="1" type="ORF">KX928_18470</name>
</gene>
<dbReference type="AlphaFoldDB" id="A0A9X1FY37"/>